<dbReference type="Gene3D" id="1.10.150.320">
    <property type="entry name" value="Photosystem II 12 kDa extrinsic protein"/>
    <property type="match status" value="2"/>
</dbReference>
<sequence>MSKPNLAPRFTFDGRVATSAIDHDLCQYFLALINSISVVLKIFKSNEEIEVLANSLWNKFVKNYTPQSSKGFLAVGKRKTDHKLDTLESRTKEGEYRAFIERTGRNPSQRVAEWGNREMKFSVECADFVFCETFTHALFNKIRVHRPHMNNNTKMEVEWFDATLLTWENFRVILSQVCIFVQAIKSQRRIEKIDINSAPLAQLKTLPLVGNKIANNIISTRNTRLFTDFKDLEKRVPKLGIGTINAFRDFVFFGNDENQFININTASVETLKSLPKIGDVLSKSIIDTRTKSPFIQKEELKKVSGIGNKIYSAVENLITI</sequence>
<dbReference type="EMBL" id="KY684089">
    <property type="protein sequence ID" value="ARF09903.1"/>
    <property type="molecule type" value="Genomic_DNA"/>
</dbReference>
<dbReference type="PANTHER" id="PTHR21180:SF32">
    <property type="entry name" value="ENDONUCLEASE_EXONUCLEASE_PHOSPHATASE FAMILY DOMAIN-CONTAINING PROTEIN 1"/>
    <property type="match status" value="1"/>
</dbReference>
<accession>A0A1V0SDW0</accession>
<reference evidence="1" key="1">
    <citation type="journal article" date="2017" name="Science">
        <title>Giant viruses with an expanded complement of translation system components.</title>
        <authorList>
            <person name="Schulz F."/>
            <person name="Yutin N."/>
            <person name="Ivanova N.N."/>
            <person name="Ortega D.R."/>
            <person name="Lee T.K."/>
            <person name="Vierheilig J."/>
            <person name="Daims H."/>
            <person name="Horn M."/>
            <person name="Wagner M."/>
            <person name="Jensen G.J."/>
            <person name="Kyrpides N.C."/>
            <person name="Koonin E.V."/>
            <person name="Woyke T."/>
        </authorList>
    </citation>
    <scope>NUCLEOTIDE SEQUENCE</scope>
    <source>
        <strain evidence="1">ILV1</strain>
    </source>
</reference>
<dbReference type="PANTHER" id="PTHR21180">
    <property type="entry name" value="ENDONUCLEASE/EXONUCLEASE/PHOSPHATASE FAMILY DOMAIN-CONTAINING PROTEIN 1"/>
    <property type="match status" value="1"/>
</dbReference>
<dbReference type="InterPro" id="IPR010994">
    <property type="entry name" value="RuvA_2-like"/>
</dbReference>
<proteinExistence type="predicted"/>
<name>A0A1V0SDW0_9VIRU</name>
<gene>
    <name evidence="1" type="ORF">Indivirus_5_26</name>
</gene>
<dbReference type="InterPro" id="IPR051675">
    <property type="entry name" value="Endo/Exo/Phosphatase_dom_1"/>
</dbReference>
<dbReference type="SUPFAM" id="SSF47781">
    <property type="entry name" value="RuvA domain 2-like"/>
    <property type="match status" value="2"/>
</dbReference>
<dbReference type="Pfam" id="PF12836">
    <property type="entry name" value="HHH_3"/>
    <property type="match status" value="2"/>
</dbReference>
<organism evidence="1">
    <name type="scientific">Indivirus ILV1</name>
    <dbReference type="NCBI Taxonomy" id="1977633"/>
    <lineage>
        <taxon>Viruses</taxon>
        <taxon>Varidnaviria</taxon>
        <taxon>Bamfordvirae</taxon>
        <taxon>Nucleocytoviricota</taxon>
        <taxon>Megaviricetes</taxon>
        <taxon>Imitervirales</taxon>
        <taxon>Mimiviridae</taxon>
        <taxon>Klosneuvirinae</taxon>
        <taxon>Indivirus</taxon>
    </lineage>
</organism>
<protein>
    <submittedName>
        <fullName evidence="1">Helix-hairpin-helix repeat-containing competence protein ComEA</fullName>
    </submittedName>
</protein>
<evidence type="ECO:0000313" key="1">
    <source>
        <dbReference type="EMBL" id="ARF09903.1"/>
    </source>
</evidence>